<proteinExistence type="predicted"/>
<sequence length="55" mass="6995">MITMPYDYYDYFLKKRNDTVFTETTNKIRENFWRETYDVVESQEWEEITDKIRKN</sequence>
<keyword evidence="2" id="KW-1185">Reference proteome</keyword>
<dbReference type="PATRIC" id="fig|230361.4.peg.1463"/>
<gene>
    <name evidence="1" type="ORF">sm9_1419</name>
</gene>
<protein>
    <submittedName>
        <fullName evidence="1">Uncharacterized protein</fullName>
    </submittedName>
</protein>
<reference evidence="1 2" key="1">
    <citation type="submission" date="2015-04" db="EMBL/GenBank/DDBJ databases">
        <title>The complete genome sequence of the rumen methanogen Methanobrevibacter millerae SM9.</title>
        <authorList>
            <person name="Leahy S.C."/>
            <person name="Kelly W.J."/>
            <person name="Pacheco D.M."/>
            <person name="Li D."/>
            <person name="Altermann E."/>
            <person name="Attwood G.T."/>
        </authorList>
    </citation>
    <scope>NUCLEOTIDE SEQUENCE [LARGE SCALE GENOMIC DNA]</scope>
    <source>
        <strain evidence="1 2">SM9</strain>
    </source>
</reference>
<dbReference type="AlphaFoldDB" id="A0A0U3E874"/>
<organism evidence="1 2">
    <name type="scientific">Methanobrevibacter millerae</name>
    <dbReference type="NCBI Taxonomy" id="230361"/>
    <lineage>
        <taxon>Archaea</taxon>
        <taxon>Methanobacteriati</taxon>
        <taxon>Methanobacteriota</taxon>
        <taxon>Methanomada group</taxon>
        <taxon>Methanobacteria</taxon>
        <taxon>Methanobacteriales</taxon>
        <taxon>Methanobacteriaceae</taxon>
        <taxon>Methanobrevibacter</taxon>
    </lineage>
</organism>
<evidence type="ECO:0000313" key="2">
    <source>
        <dbReference type="Proteomes" id="UP000067738"/>
    </source>
</evidence>
<evidence type="ECO:0000313" key="1">
    <source>
        <dbReference type="EMBL" id="ALT69200.1"/>
    </source>
</evidence>
<name>A0A0U3E874_9EURY</name>
<accession>A0A0U3E874</accession>
<dbReference type="EMBL" id="CP011266">
    <property type="protein sequence ID" value="ALT69200.1"/>
    <property type="molecule type" value="Genomic_DNA"/>
</dbReference>
<dbReference type="KEGG" id="mmil:sm9_1419"/>
<dbReference type="Proteomes" id="UP000067738">
    <property type="component" value="Chromosome"/>
</dbReference>